<keyword evidence="1" id="KW-0472">Membrane</keyword>
<evidence type="ECO:0000256" key="1">
    <source>
        <dbReference type="SAM" id="Phobius"/>
    </source>
</evidence>
<reference evidence="2" key="1">
    <citation type="submission" date="2018-02" db="EMBL/GenBank/DDBJ databases">
        <title>Rhizophora mucronata_Transcriptome.</title>
        <authorList>
            <person name="Meera S.P."/>
            <person name="Sreeshan A."/>
            <person name="Augustine A."/>
        </authorList>
    </citation>
    <scope>NUCLEOTIDE SEQUENCE</scope>
    <source>
        <tissue evidence="2">Leaf</tissue>
    </source>
</reference>
<keyword evidence="1" id="KW-0812">Transmembrane</keyword>
<protein>
    <submittedName>
        <fullName evidence="2">Uncharacterized protein</fullName>
    </submittedName>
</protein>
<evidence type="ECO:0000313" key="2">
    <source>
        <dbReference type="EMBL" id="MBX58626.1"/>
    </source>
</evidence>
<accession>A0A2P2PV47</accession>
<dbReference type="EMBL" id="GGEC01078142">
    <property type="protein sequence ID" value="MBX58626.1"/>
    <property type="molecule type" value="Transcribed_RNA"/>
</dbReference>
<sequence>MLFSYIGAHISITFCTIMVINILCHLSFLTFSSIL</sequence>
<organism evidence="2">
    <name type="scientific">Rhizophora mucronata</name>
    <name type="common">Asiatic mangrove</name>
    <dbReference type="NCBI Taxonomy" id="61149"/>
    <lineage>
        <taxon>Eukaryota</taxon>
        <taxon>Viridiplantae</taxon>
        <taxon>Streptophyta</taxon>
        <taxon>Embryophyta</taxon>
        <taxon>Tracheophyta</taxon>
        <taxon>Spermatophyta</taxon>
        <taxon>Magnoliopsida</taxon>
        <taxon>eudicotyledons</taxon>
        <taxon>Gunneridae</taxon>
        <taxon>Pentapetalae</taxon>
        <taxon>rosids</taxon>
        <taxon>fabids</taxon>
        <taxon>Malpighiales</taxon>
        <taxon>Rhizophoraceae</taxon>
        <taxon>Rhizophora</taxon>
    </lineage>
</organism>
<keyword evidence="1" id="KW-1133">Transmembrane helix</keyword>
<name>A0A2P2PV47_RHIMU</name>
<dbReference type="AlphaFoldDB" id="A0A2P2PV47"/>
<proteinExistence type="predicted"/>
<feature type="transmembrane region" description="Helical" evidence="1">
    <location>
        <begin position="6"/>
        <end position="31"/>
    </location>
</feature>